<dbReference type="PANTHER" id="PTHR10281">
    <property type="entry name" value="MEMBRANE-ASSOCIATED PROGESTERONE RECEPTOR COMPONENT-RELATED"/>
    <property type="match status" value="1"/>
</dbReference>
<dbReference type="SUPFAM" id="SSF55856">
    <property type="entry name" value="Cytochrome b5-like heme/steroid binding domain"/>
    <property type="match status" value="1"/>
</dbReference>
<dbReference type="InterPro" id="IPR001199">
    <property type="entry name" value="Cyt_B5-like_heme/steroid-bd"/>
</dbReference>
<keyword evidence="3" id="KW-0479">Metal-binding</keyword>
<evidence type="ECO:0000256" key="1">
    <source>
        <dbReference type="ARBA" id="ARBA00004240"/>
    </source>
</evidence>
<evidence type="ECO:0000313" key="8">
    <source>
        <dbReference type="EMBL" id="KNF00434.1"/>
    </source>
</evidence>
<protein>
    <recommendedName>
        <fullName evidence="7">Cytochrome b5 heme-binding domain-containing protein</fullName>
    </recommendedName>
</protein>
<keyword evidence="2" id="KW-0349">Heme</keyword>
<comment type="subcellular location">
    <subcellularLocation>
        <location evidence="1">Endoplasmic reticulum</location>
    </subcellularLocation>
</comment>
<reference evidence="9" key="1">
    <citation type="submission" date="2014-03" db="EMBL/GenBank/DDBJ databases">
        <title>The Genome Sequence of Puccinia striiformis f. sp. tritici PST-78.</title>
        <authorList>
            <consortium name="The Broad Institute Genome Sequencing Platform"/>
            <person name="Cuomo C."/>
            <person name="Hulbert S."/>
            <person name="Chen X."/>
            <person name="Walker B."/>
            <person name="Young S.K."/>
            <person name="Zeng Q."/>
            <person name="Gargeya S."/>
            <person name="Fitzgerald M."/>
            <person name="Haas B."/>
            <person name="Abouelleil A."/>
            <person name="Alvarado L."/>
            <person name="Arachchi H.M."/>
            <person name="Berlin A.M."/>
            <person name="Chapman S.B."/>
            <person name="Goldberg J."/>
            <person name="Griggs A."/>
            <person name="Gujja S."/>
            <person name="Hansen M."/>
            <person name="Howarth C."/>
            <person name="Imamovic A."/>
            <person name="Larimer J."/>
            <person name="McCowan C."/>
            <person name="Montmayeur A."/>
            <person name="Murphy C."/>
            <person name="Neiman D."/>
            <person name="Pearson M."/>
            <person name="Priest M."/>
            <person name="Roberts A."/>
            <person name="Saif S."/>
            <person name="Shea T."/>
            <person name="Sisk P."/>
            <person name="Sykes S."/>
            <person name="Wortman J."/>
            <person name="Nusbaum C."/>
            <person name="Birren B."/>
        </authorList>
    </citation>
    <scope>NUCLEOTIDE SEQUENCE [LARGE SCALE GENOMIC DNA]</scope>
    <source>
        <strain evidence="9">race PST-78</strain>
    </source>
</reference>
<accession>A0A0L0VMD2</accession>
<dbReference type="AlphaFoldDB" id="A0A0L0VMD2"/>
<keyword evidence="4" id="KW-0256">Endoplasmic reticulum</keyword>
<evidence type="ECO:0000259" key="7">
    <source>
        <dbReference type="SMART" id="SM01117"/>
    </source>
</evidence>
<evidence type="ECO:0000256" key="6">
    <source>
        <dbReference type="ARBA" id="ARBA00038357"/>
    </source>
</evidence>
<dbReference type="GO" id="GO:0016020">
    <property type="term" value="C:membrane"/>
    <property type="evidence" value="ECO:0007669"/>
    <property type="project" value="TreeGrafter"/>
</dbReference>
<evidence type="ECO:0000256" key="2">
    <source>
        <dbReference type="ARBA" id="ARBA00022617"/>
    </source>
</evidence>
<dbReference type="FunFam" id="3.10.120.10:FF:000003">
    <property type="entry name" value="membrane-associated progesterone receptor component 1"/>
    <property type="match status" value="1"/>
</dbReference>
<keyword evidence="9" id="KW-1185">Reference proteome</keyword>
<dbReference type="GO" id="GO:0020037">
    <property type="term" value="F:heme binding"/>
    <property type="evidence" value="ECO:0007669"/>
    <property type="project" value="UniProtKB-ARBA"/>
</dbReference>
<dbReference type="Gene3D" id="3.10.120.10">
    <property type="entry name" value="Cytochrome b5-like heme/steroid binding domain"/>
    <property type="match status" value="1"/>
</dbReference>
<dbReference type="Proteomes" id="UP000054564">
    <property type="component" value="Unassembled WGS sequence"/>
</dbReference>
<evidence type="ECO:0000313" key="9">
    <source>
        <dbReference type="Proteomes" id="UP000054564"/>
    </source>
</evidence>
<dbReference type="PANTHER" id="PTHR10281:SF72">
    <property type="entry name" value="NEUDESIN"/>
    <property type="match status" value="1"/>
</dbReference>
<name>A0A0L0VMD2_9BASI</name>
<dbReference type="GO" id="GO:0005783">
    <property type="term" value="C:endoplasmic reticulum"/>
    <property type="evidence" value="ECO:0007669"/>
    <property type="project" value="UniProtKB-SubCell"/>
</dbReference>
<organism evidence="8 9">
    <name type="scientific">Puccinia striiformis f. sp. tritici PST-78</name>
    <dbReference type="NCBI Taxonomy" id="1165861"/>
    <lineage>
        <taxon>Eukaryota</taxon>
        <taxon>Fungi</taxon>
        <taxon>Dikarya</taxon>
        <taxon>Basidiomycota</taxon>
        <taxon>Pucciniomycotina</taxon>
        <taxon>Pucciniomycetes</taxon>
        <taxon>Pucciniales</taxon>
        <taxon>Pucciniaceae</taxon>
        <taxon>Puccinia</taxon>
    </lineage>
</organism>
<dbReference type="EMBL" id="AJIL01000037">
    <property type="protein sequence ID" value="KNF00434.1"/>
    <property type="molecule type" value="Genomic_DNA"/>
</dbReference>
<dbReference type="InterPro" id="IPR036400">
    <property type="entry name" value="Cyt_B5-like_heme/steroid_sf"/>
</dbReference>
<feature type="domain" description="Cytochrome b5 heme-binding" evidence="7">
    <location>
        <begin position="76"/>
        <end position="177"/>
    </location>
</feature>
<dbReference type="InterPro" id="IPR050577">
    <property type="entry name" value="MAPR/NEUFC/NENF-like"/>
</dbReference>
<evidence type="ECO:0000256" key="5">
    <source>
        <dbReference type="ARBA" id="ARBA00023004"/>
    </source>
</evidence>
<dbReference type="STRING" id="1165861.A0A0L0VMD2"/>
<sequence length="187" mass="21174">MLESIVSLDQFSNPINIFLSILLAYRLYKLLPSFRFDELNVDGDAGNSSKVILPKSAIEYHSKPSKFPETLVWRTYTPLELKHFDGNNDSKILFAVNRVVYDVSSGRNFYGPDGPYGNFAGRDASRGLAKQSFDEDMLTPVDSLIDTLQDITDEDRENLKGWEDLFKAKYVACGELIENSDRSEKSI</sequence>
<comment type="similarity">
    <text evidence="6">Belongs to the cytochrome b5 family. MAPR subfamily.</text>
</comment>
<dbReference type="Pfam" id="PF00173">
    <property type="entry name" value="Cyt-b5"/>
    <property type="match status" value="1"/>
</dbReference>
<dbReference type="OrthoDB" id="547796at2759"/>
<dbReference type="SMART" id="SM01117">
    <property type="entry name" value="Cyt-b5"/>
    <property type="match status" value="1"/>
</dbReference>
<comment type="caution">
    <text evidence="8">The sequence shown here is derived from an EMBL/GenBank/DDBJ whole genome shotgun (WGS) entry which is preliminary data.</text>
</comment>
<evidence type="ECO:0000256" key="4">
    <source>
        <dbReference type="ARBA" id="ARBA00022824"/>
    </source>
</evidence>
<dbReference type="GO" id="GO:0046872">
    <property type="term" value="F:metal ion binding"/>
    <property type="evidence" value="ECO:0007669"/>
    <property type="project" value="UniProtKB-KW"/>
</dbReference>
<evidence type="ECO:0000256" key="3">
    <source>
        <dbReference type="ARBA" id="ARBA00022723"/>
    </source>
</evidence>
<keyword evidence="5" id="KW-0408">Iron</keyword>
<gene>
    <name evidence="8" type="ORF">PSTG_06361</name>
</gene>
<proteinExistence type="inferred from homology"/>